<dbReference type="Gene3D" id="1.10.10.10">
    <property type="entry name" value="Winged helix-like DNA-binding domain superfamily/Winged helix DNA-binding domain"/>
    <property type="match status" value="1"/>
</dbReference>
<accession>A0ABW6GP19</accession>
<feature type="compositionally biased region" description="Low complexity" evidence="4">
    <location>
        <begin position="126"/>
        <end position="139"/>
    </location>
</feature>
<evidence type="ECO:0000256" key="4">
    <source>
        <dbReference type="SAM" id="MobiDB-lite"/>
    </source>
</evidence>
<dbReference type="PANTHER" id="PTHR33204:SF37">
    <property type="entry name" value="HTH-TYPE TRANSCRIPTIONAL REGULATOR YODB"/>
    <property type="match status" value="1"/>
</dbReference>
<sequence length="139" mass="14654">MNDHHCEPFAADCAVRPAAELIAHTWDPVVLMALRAGRRRRLDLLAAVAGVSDKVLTQTLRRLHANGLVLRITTPGDRAVAYELSPLGTSLAEGPLAALGAWAVRHADEILAAQEEQGQRGEQGEQGEPGAQDAGPGPG</sequence>
<feature type="region of interest" description="Disordered" evidence="4">
    <location>
        <begin position="112"/>
        <end position="139"/>
    </location>
</feature>
<evidence type="ECO:0000313" key="6">
    <source>
        <dbReference type="EMBL" id="MFE1354492.1"/>
    </source>
</evidence>
<evidence type="ECO:0000259" key="5">
    <source>
        <dbReference type="PROSITE" id="PS51118"/>
    </source>
</evidence>
<comment type="caution">
    <text evidence="6">The sequence shown here is derived from an EMBL/GenBank/DDBJ whole genome shotgun (WGS) entry which is preliminary data.</text>
</comment>
<dbReference type="PROSITE" id="PS51118">
    <property type="entry name" value="HTH_HXLR"/>
    <property type="match status" value="1"/>
</dbReference>
<organism evidence="6 7">
    <name type="scientific">Kitasatospora phosalacinea</name>
    <dbReference type="NCBI Taxonomy" id="2065"/>
    <lineage>
        <taxon>Bacteria</taxon>
        <taxon>Bacillati</taxon>
        <taxon>Actinomycetota</taxon>
        <taxon>Actinomycetes</taxon>
        <taxon>Kitasatosporales</taxon>
        <taxon>Streptomycetaceae</taxon>
        <taxon>Kitasatospora</taxon>
    </lineage>
</organism>
<dbReference type="Proteomes" id="UP001599542">
    <property type="component" value="Unassembled WGS sequence"/>
</dbReference>
<dbReference type="InterPro" id="IPR036388">
    <property type="entry name" value="WH-like_DNA-bd_sf"/>
</dbReference>
<proteinExistence type="predicted"/>
<evidence type="ECO:0000256" key="1">
    <source>
        <dbReference type="ARBA" id="ARBA00023015"/>
    </source>
</evidence>
<evidence type="ECO:0000313" key="7">
    <source>
        <dbReference type="Proteomes" id="UP001599542"/>
    </source>
</evidence>
<evidence type="ECO:0000256" key="3">
    <source>
        <dbReference type="ARBA" id="ARBA00023163"/>
    </source>
</evidence>
<evidence type="ECO:0000256" key="2">
    <source>
        <dbReference type="ARBA" id="ARBA00023125"/>
    </source>
</evidence>
<dbReference type="InterPro" id="IPR036390">
    <property type="entry name" value="WH_DNA-bd_sf"/>
</dbReference>
<feature type="domain" description="HTH hxlR-type" evidence="5">
    <location>
        <begin position="13"/>
        <end position="111"/>
    </location>
</feature>
<dbReference type="SUPFAM" id="SSF46785">
    <property type="entry name" value="Winged helix' DNA-binding domain"/>
    <property type="match status" value="1"/>
</dbReference>
<dbReference type="InterPro" id="IPR002577">
    <property type="entry name" value="HTH_HxlR"/>
</dbReference>
<name>A0ABW6GP19_9ACTN</name>
<gene>
    <name evidence="6" type="ORF">ACFW6T_21125</name>
</gene>
<dbReference type="PANTHER" id="PTHR33204">
    <property type="entry name" value="TRANSCRIPTIONAL REGULATOR, MARR FAMILY"/>
    <property type="match status" value="1"/>
</dbReference>
<protein>
    <submittedName>
        <fullName evidence="6">Winged helix-turn-helix transcriptional regulator</fullName>
    </submittedName>
</protein>
<keyword evidence="2" id="KW-0238">DNA-binding</keyword>
<keyword evidence="3" id="KW-0804">Transcription</keyword>
<dbReference type="EMBL" id="JBHYPX010000044">
    <property type="protein sequence ID" value="MFE1354492.1"/>
    <property type="molecule type" value="Genomic_DNA"/>
</dbReference>
<keyword evidence="7" id="KW-1185">Reference proteome</keyword>
<dbReference type="Pfam" id="PF01638">
    <property type="entry name" value="HxlR"/>
    <property type="match status" value="1"/>
</dbReference>
<dbReference type="RefSeq" id="WP_380321372.1">
    <property type="nucleotide sequence ID" value="NZ_JBHYPW010000014.1"/>
</dbReference>
<reference evidence="6 7" key="1">
    <citation type="submission" date="2024-09" db="EMBL/GenBank/DDBJ databases">
        <title>The Natural Products Discovery Center: Release of the First 8490 Sequenced Strains for Exploring Actinobacteria Biosynthetic Diversity.</title>
        <authorList>
            <person name="Kalkreuter E."/>
            <person name="Kautsar S.A."/>
            <person name="Yang D."/>
            <person name="Bader C.D."/>
            <person name="Teijaro C.N."/>
            <person name="Fluegel L."/>
            <person name="Davis C.M."/>
            <person name="Simpson J.R."/>
            <person name="Lauterbach L."/>
            <person name="Steele A.D."/>
            <person name="Gui C."/>
            <person name="Meng S."/>
            <person name="Li G."/>
            <person name="Viehrig K."/>
            <person name="Ye F."/>
            <person name="Su P."/>
            <person name="Kiefer A.F."/>
            <person name="Nichols A."/>
            <person name="Cepeda A.J."/>
            <person name="Yan W."/>
            <person name="Fan B."/>
            <person name="Jiang Y."/>
            <person name="Adhikari A."/>
            <person name="Zheng C.-J."/>
            <person name="Schuster L."/>
            <person name="Cowan T.M."/>
            <person name="Smanski M.J."/>
            <person name="Chevrette M.G."/>
            <person name="De Carvalho L.P.S."/>
            <person name="Shen B."/>
        </authorList>
    </citation>
    <scope>NUCLEOTIDE SEQUENCE [LARGE SCALE GENOMIC DNA]</scope>
    <source>
        <strain evidence="6 7">NPDC058753</strain>
    </source>
</reference>
<keyword evidence="1" id="KW-0805">Transcription regulation</keyword>